<accession>A0A8S3XE22</accession>
<evidence type="ECO:0000256" key="7">
    <source>
        <dbReference type="ARBA" id="ARBA00023015"/>
    </source>
</evidence>
<feature type="domain" description="C2H2-type" evidence="14">
    <location>
        <begin position="603"/>
        <end position="630"/>
    </location>
</feature>
<dbReference type="SMART" id="SM00355">
    <property type="entry name" value="ZnF_C2H2"/>
    <property type="match status" value="12"/>
</dbReference>
<dbReference type="Proteomes" id="UP000691718">
    <property type="component" value="Unassembled WGS sequence"/>
</dbReference>
<evidence type="ECO:0000256" key="9">
    <source>
        <dbReference type="ARBA" id="ARBA00023163"/>
    </source>
</evidence>
<feature type="domain" description="C2H2-type" evidence="14">
    <location>
        <begin position="547"/>
        <end position="574"/>
    </location>
</feature>
<evidence type="ECO:0000256" key="13">
    <source>
        <dbReference type="SAM" id="MobiDB-lite"/>
    </source>
</evidence>
<organism evidence="16 17">
    <name type="scientific">Parnassius apollo</name>
    <name type="common">Apollo butterfly</name>
    <name type="synonym">Papilio apollo</name>
    <dbReference type="NCBI Taxonomy" id="110799"/>
    <lineage>
        <taxon>Eukaryota</taxon>
        <taxon>Metazoa</taxon>
        <taxon>Ecdysozoa</taxon>
        <taxon>Arthropoda</taxon>
        <taxon>Hexapoda</taxon>
        <taxon>Insecta</taxon>
        <taxon>Pterygota</taxon>
        <taxon>Neoptera</taxon>
        <taxon>Endopterygota</taxon>
        <taxon>Lepidoptera</taxon>
        <taxon>Glossata</taxon>
        <taxon>Ditrysia</taxon>
        <taxon>Papilionoidea</taxon>
        <taxon>Papilionidae</taxon>
        <taxon>Parnassiinae</taxon>
        <taxon>Parnassini</taxon>
        <taxon>Parnassius</taxon>
        <taxon>Parnassius</taxon>
    </lineage>
</organism>
<dbReference type="EMBL" id="CAJQZP010001011">
    <property type="protein sequence ID" value="CAG5008357.1"/>
    <property type="molecule type" value="Genomic_DNA"/>
</dbReference>
<feature type="domain" description="C2H2-type" evidence="14">
    <location>
        <begin position="575"/>
        <end position="602"/>
    </location>
</feature>
<dbReference type="PANTHER" id="PTHR24393:SF34">
    <property type="entry name" value="PR_SET DOMAIN 13"/>
    <property type="match status" value="1"/>
</dbReference>
<feature type="domain" description="C2H2-type" evidence="14">
    <location>
        <begin position="254"/>
        <end position="281"/>
    </location>
</feature>
<dbReference type="InterPro" id="IPR013087">
    <property type="entry name" value="Znf_C2H2_type"/>
</dbReference>
<dbReference type="Pfam" id="PF00096">
    <property type="entry name" value="zf-C2H2"/>
    <property type="match status" value="5"/>
</dbReference>
<dbReference type="SMART" id="SM00868">
    <property type="entry name" value="zf-AD"/>
    <property type="match status" value="1"/>
</dbReference>
<evidence type="ECO:0000256" key="5">
    <source>
        <dbReference type="ARBA" id="ARBA00022771"/>
    </source>
</evidence>
<evidence type="ECO:0000313" key="17">
    <source>
        <dbReference type="Proteomes" id="UP000691718"/>
    </source>
</evidence>
<feature type="binding site" evidence="12">
    <location>
        <position position="19"/>
    </location>
    <ligand>
        <name>Zn(2+)</name>
        <dbReference type="ChEBI" id="CHEBI:29105"/>
    </ligand>
</feature>
<sequence>MDSSRKRIEIKVEDLCRTCLAKEIELCSIFDVYLEAITLDHIITSITGVEIDRNDGLPSKICLECKDKAVNAYDFKKKSQEAAVALHSIFKKENGFIEILEETLSIDNNNVDVKLEHYGSYDHEDNIDLQYNTELPADDHSFSDTDVVKNEESGIKTEPDKTCNMDIVAPHNTQEKSKKKCIKVEVEDSSSTFCPLCGISFIDSDGLTKHMWETHAEVMGPKKRGRPKKMVTGTILNKLSENGYYLKTVPVKRLNCSFCKDKFKTKEELVTHMTEHKDLKVFCCIICKKMYLKKKYFDSHSCADDKTEGSNLQENNPPVVIPHKDEQGDFMMETYLHQLLDLSKNPDGADSWQTCAVCSALLPAPTALAAHVDALHPEMSVRCALCSKVFASVKSATRHRSKCASVERAFPCVTCGKRFAHEISLNKHILHSHAGQSVSVRFSEAADGERYQCDTCNRCFFSKDLLMKHTKNHKPGDKYYECEICKKRFHRSDNLRSHMRVHEPKSEVGEGKEGGAGGCLCLYCGRSFTNSSNLIVHMRRHTGEKPYKCDFCDKGFPRSSDLQCHRRSHTGEKPYICGVCGKGFSRSNKLARHMRVHTGLRPYKCPYCDKAFSQSNDLNLHVRRHTGDKPYICELCGDRFIQGTALQNHRRTHGHFPASTQAAPLPARSRR</sequence>
<feature type="region of interest" description="Disordered" evidence="13">
    <location>
        <begin position="651"/>
        <end position="671"/>
    </location>
</feature>
<gene>
    <name evidence="16" type="ORF">PAPOLLO_LOCUS15062</name>
</gene>
<dbReference type="FunFam" id="3.30.160.60:FF:000075">
    <property type="entry name" value="Putative zinc finger protein 536"/>
    <property type="match status" value="1"/>
</dbReference>
<feature type="domain" description="C2H2-type" evidence="14">
    <location>
        <begin position="519"/>
        <end position="546"/>
    </location>
</feature>
<dbReference type="PROSITE" id="PS50157">
    <property type="entry name" value="ZINC_FINGER_C2H2_2"/>
    <property type="match status" value="9"/>
</dbReference>
<feature type="domain" description="ZAD" evidence="15">
    <location>
        <begin position="14"/>
        <end position="89"/>
    </location>
</feature>
<evidence type="ECO:0000256" key="12">
    <source>
        <dbReference type="PROSITE-ProRule" id="PRU01263"/>
    </source>
</evidence>
<feature type="binding site" evidence="12">
    <location>
        <position position="16"/>
    </location>
    <ligand>
        <name>Zn(2+)</name>
        <dbReference type="ChEBI" id="CHEBI:29105"/>
    </ligand>
</feature>
<dbReference type="GO" id="GO:0001228">
    <property type="term" value="F:DNA-binding transcription activator activity, RNA polymerase II-specific"/>
    <property type="evidence" value="ECO:0007669"/>
    <property type="project" value="TreeGrafter"/>
</dbReference>
<dbReference type="PANTHER" id="PTHR24393">
    <property type="entry name" value="ZINC FINGER PROTEIN"/>
    <property type="match status" value="1"/>
</dbReference>
<evidence type="ECO:0000256" key="3">
    <source>
        <dbReference type="ARBA" id="ARBA00022723"/>
    </source>
</evidence>
<keyword evidence="5 11" id="KW-0863">Zinc-finger</keyword>
<keyword evidence="7" id="KW-0805">Transcription regulation</keyword>
<dbReference type="PROSITE" id="PS00028">
    <property type="entry name" value="ZINC_FINGER_C2H2_1"/>
    <property type="match status" value="9"/>
</dbReference>
<evidence type="ECO:0000256" key="1">
    <source>
        <dbReference type="ARBA" id="ARBA00004123"/>
    </source>
</evidence>
<feature type="domain" description="C2H2-type" evidence="14">
    <location>
        <begin position="410"/>
        <end position="438"/>
    </location>
</feature>
<evidence type="ECO:0000313" key="16">
    <source>
        <dbReference type="EMBL" id="CAG5008357.1"/>
    </source>
</evidence>
<dbReference type="GO" id="GO:0000978">
    <property type="term" value="F:RNA polymerase II cis-regulatory region sequence-specific DNA binding"/>
    <property type="evidence" value="ECO:0007669"/>
    <property type="project" value="TreeGrafter"/>
</dbReference>
<keyword evidence="4" id="KW-0677">Repeat</keyword>
<comment type="caution">
    <text evidence="16">The sequence shown here is derived from an EMBL/GenBank/DDBJ whole genome shotgun (WGS) entry which is preliminary data.</text>
</comment>
<name>A0A8S3XE22_PARAO</name>
<evidence type="ECO:0000259" key="15">
    <source>
        <dbReference type="PROSITE" id="PS51915"/>
    </source>
</evidence>
<dbReference type="GO" id="GO:0008270">
    <property type="term" value="F:zinc ion binding"/>
    <property type="evidence" value="ECO:0007669"/>
    <property type="project" value="UniProtKB-UniRule"/>
</dbReference>
<keyword evidence="9" id="KW-0804">Transcription</keyword>
<dbReference type="FunFam" id="3.30.160.60:FF:000065">
    <property type="entry name" value="B-cell CLL/lymphoma 6, member B"/>
    <property type="match status" value="1"/>
</dbReference>
<keyword evidence="10" id="KW-0539">Nucleus</keyword>
<comment type="subcellular location">
    <subcellularLocation>
        <location evidence="1">Nucleus</location>
    </subcellularLocation>
</comment>
<dbReference type="FunFam" id="3.30.160.60:FF:000624">
    <property type="entry name" value="zinc finger protein 697"/>
    <property type="match status" value="1"/>
</dbReference>
<dbReference type="AlphaFoldDB" id="A0A8S3XE22"/>
<dbReference type="GO" id="GO:0005634">
    <property type="term" value="C:nucleus"/>
    <property type="evidence" value="ECO:0007669"/>
    <property type="project" value="UniProtKB-SubCell"/>
</dbReference>
<keyword evidence="6 12" id="KW-0862">Zinc</keyword>
<dbReference type="FunFam" id="3.30.160.60:FF:000478">
    <property type="entry name" value="Zinc finger protein 133"/>
    <property type="match status" value="1"/>
</dbReference>
<dbReference type="Pfam" id="PF13465">
    <property type="entry name" value="zf-H2C2_2"/>
    <property type="match status" value="1"/>
</dbReference>
<evidence type="ECO:0000259" key="14">
    <source>
        <dbReference type="PROSITE" id="PS50157"/>
    </source>
</evidence>
<keyword evidence="17" id="KW-1185">Reference proteome</keyword>
<dbReference type="InterPro" id="IPR012934">
    <property type="entry name" value="Znf_AD"/>
</dbReference>
<protein>
    <submittedName>
        <fullName evidence="16">(apollo) hypothetical protein</fullName>
    </submittedName>
</protein>
<evidence type="ECO:0000256" key="11">
    <source>
        <dbReference type="PROSITE-ProRule" id="PRU00042"/>
    </source>
</evidence>
<evidence type="ECO:0000256" key="10">
    <source>
        <dbReference type="ARBA" id="ARBA00023242"/>
    </source>
</evidence>
<feature type="binding site" evidence="12">
    <location>
        <position position="62"/>
    </location>
    <ligand>
        <name>Zn(2+)</name>
        <dbReference type="ChEBI" id="CHEBI:29105"/>
    </ligand>
</feature>
<evidence type="ECO:0000256" key="4">
    <source>
        <dbReference type="ARBA" id="ARBA00022737"/>
    </source>
</evidence>
<proteinExistence type="inferred from homology"/>
<dbReference type="OrthoDB" id="8117402at2759"/>
<feature type="domain" description="C2H2-type" evidence="14">
    <location>
        <begin position="480"/>
        <end position="507"/>
    </location>
</feature>
<dbReference type="PROSITE" id="PS51915">
    <property type="entry name" value="ZAD"/>
    <property type="match status" value="1"/>
</dbReference>
<dbReference type="Pfam" id="PF13912">
    <property type="entry name" value="zf-C2H2_6"/>
    <property type="match status" value="1"/>
</dbReference>
<evidence type="ECO:0000256" key="8">
    <source>
        <dbReference type="ARBA" id="ARBA00023125"/>
    </source>
</evidence>
<dbReference type="FunFam" id="3.30.160.60:FF:000512">
    <property type="entry name" value="zinc finger protein 197 isoform X1"/>
    <property type="match status" value="1"/>
</dbReference>
<feature type="domain" description="C2H2-type" evidence="14">
    <location>
        <begin position="631"/>
        <end position="653"/>
    </location>
</feature>
<dbReference type="Pfam" id="PF07776">
    <property type="entry name" value="zf-AD"/>
    <property type="match status" value="1"/>
</dbReference>
<feature type="binding site" evidence="12">
    <location>
        <position position="65"/>
    </location>
    <ligand>
        <name>Zn(2+)</name>
        <dbReference type="ChEBI" id="CHEBI:29105"/>
    </ligand>
</feature>
<reference evidence="16" key="1">
    <citation type="submission" date="2021-04" db="EMBL/GenBank/DDBJ databases">
        <authorList>
            <person name="Tunstrom K."/>
        </authorList>
    </citation>
    <scope>NUCLEOTIDE SEQUENCE</scope>
</reference>
<keyword evidence="3 12" id="KW-0479">Metal-binding</keyword>
<keyword evidence="8" id="KW-0238">DNA-binding</keyword>
<feature type="domain" description="C2H2-type" evidence="14">
    <location>
        <begin position="451"/>
        <end position="478"/>
    </location>
</feature>
<comment type="similarity">
    <text evidence="2">Belongs to the krueppel C2H2-type zinc-finger protein family.</text>
</comment>
<evidence type="ECO:0000256" key="2">
    <source>
        <dbReference type="ARBA" id="ARBA00006991"/>
    </source>
</evidence>
<evidence type="ECO:0000256" key="6">
    <source>
        <dbReference type="ARBA" id="ARBA00022833"/>
    </source>
</evidence>
<dbReference type="FunFam" id="3.30.160.60:FF:002455">
    <property type="entry name" value="FI03704p"/>
    <property type="match status" value="1"/>
</dbReference>